<dbReference type="Pfam" id="PF00271">
    <property type="entry name" value="Helicase_C"/>
    <property type="match status" value="1"/>
</dbReference>
<evidence type="ECO:0000256" key="3">
    <source>
        <dbReference type="ARBA" id="ARBA00022763"/>
    </source>
</evidence>
<accession>A0A9D5DFD1</accession>
<dbReference type="InterPro" id="IPR048960">
    <property type="entry name" value="POLQ-like_helical"/>
</dbReference>
<dbReference type="GO" id="GO:0005634">
    <property type="term" value="C:nucleus"/>
    <property type="evidence" value="ECO:0007669"/>
    <property type="project" value="UniProtKB-SubCell"/>
</dbReference>
<dbReference type="GO" id="GO:0005524">
    <property type="term" value="F:ATP binding"/>
    <property type="evidence" value="ECO:0007669"/>
    <property type="project" value="UniProtKB-KW"/>
</dbReference>
<comment type="caution">
    <text evidence="12">The sequence shown here is derived from an EMBL/GenBank/DDBJ whole genome shotgun (WGS) entry which is preliminary data.</text>
</comment>
<keyword evidence="2" id="KW-0547">Nucleotide-binding</keyword>
<dbReference type="GO" id="GO:0006281">
    <property type="term" value="P:DNA repair"/>
    <property type="evidence" value="ECO:0007669"/>
    <property type="project" value="UniProtKB-KW"/>
</dbReference>
<gene>
    <name evidence="12" type="ORF">OJ253_2514</name>
</gene>
<feature type="region of interest" description="Disordered" evidence="9">
    <location>
        <begin position="1064"/>
        <end position="1107"/>
    </location>
</feature>
<feature type="domain" description="Helicase ATP-binding" evidence="10">
    <location>
        <begin position="147"/>
        <end position="323"/>
    </location>
</feature>
<dbReference type="InterPro" id="IPR050474">
    <property type="entry name" value="Hel308_SKI2-like"/>
</dbReference>
<keyword evidence="8" id="KW-0539">Nucleus</keyword>
<feature type="compositionally biased region" description="Acidic residues" evidence="9">
    <location>
        <begin position="1091"/>
        <end position="1107"/>
    </location>
</feature>
<dbReference type="InterPro" id="IPR011545">
    <property type="entry name" value="DEAD/DEAH_box_helicase_dom"/>
</dbReference>
<dbReference type="SMART" id="SM00487">
    <property type="entry name" value="DEXDc"/>
    <property type="match status" value="1"/>
</dbReference>
<dbReference type="OrthoDB" id="2320933at2759"/>
<dbReference type="Gene3D" id="3.40.50.300">
    <property type="entry name" value="P-loop containing nucleotide triphosphate hydrolases"/>
    <property type="match status" value="2"/>
</dbReference>
<evidence type="ECO:0000259" key="10">
    <source>
        <dbReference type="PROSITE" id="PS51192"/>
    </source>
</evidence>
<dbReference type="PROSITE" id="PS51192">
    <property type="entry name" value="HELICASE_ATP_BIND_1"/>
    <property type="match status" value="1"/>
</dbReference>
<dbReference type="SMART" id="SM00490">
    <property type="entry name" value="HELICc"/>
    <property type="match status" value="1"/>
</dbReference>
<keyword evidence="4" id="KW-0378">Hydrolase</keyword>
<reference evidence="12" key="1">
    <citation type="submission" date="2022-10" db="EMBL/GenBank/DDBJ databases">
        <title>Adaptive evolution leads to modifications in subtelomeric GC content in a zoonotic Cryptosporidium species.</title>
        <authorList>
            <person name="Li J."/>
            <person name="Feng Y."/>
            <person name="Xiao L."/>
        </authorList>
    </citation>
    <scope>NUCLEOTIDE SEQUENCE</scope>
    <source>
        <strain evidence="12">33844</strain>
    </source>
</reference>
<keyword evidence="5 12" id="KW-0347">Helicase</keyword>
<dbReference type="PANTHER" id="PTHR47961:SF6">
    <property type="entry name" value="DNA-DIRECTED DNA POLYMERASE"/>
    <property type="match status" value="1"/>
</dbReference>
<evidence type="ECO:0000256" key="1">
    <source>
        <dbReference type="ARBA" id="ARBA00004123"/>
    </source>
</evidence>
<dbReference type="PROSITE" id="PS51194">
    <property type="entry name" value="HELICASE_CTER"/>
    <property type="match status" value="1"/>
</dbReference>
<dbReference type="AlphaFoldDB" id="A0A9D5DFD1"/>
<sequence length="1134" mass="124660">MDPEEMELEELQELLERDLGDYRMLDVIKEDDAQMIEDLVLMESGREEDMAAGAGAAVVRGSADDTNWIAGDAGILADLIGEEMGDGPAGDDLVILAGSEGSERAVGAVGSCGNSLRSLGVDERLVRYYSEKGLLSLYDWQYECITQPGVLQGRNLVYSAPTSGGKTLVSELLMYKRVLEAGRGALVVFPFVSLVAEKKEAYYKAGGEVCGLRVSEFHHGSKSPLFEEFDIGVATIEKANALVNYYIQHGTLFKRLGIIVVDELHLLGDEQRGYILEVMLTKVRLLSKLQGEGRSIQIVGMSATLPNLRDFGLWLDAVVYQSDFRPVPLREHIVINGNAYIKPGKDQDGSGLGASADATLRRVLSWDFRPVDSSLDVSVLDVEQVGSSRWRHPVVNMSELLAIGWEALSRGESVLVFCPSKYSVESTAMFFATCCRGQFCEGLDLGESTDKQRTAQSLKFVERQRLLLAEEIRQNSSLAKRHTPNASCLAECVIRGVGFHHSGLSHIERRIVERGYKNGTLSLLTATSTLAAGVNLPSKRVIFRGINIGRSFLTCVDYKQMSGRAGRAGQRGAFGESFILVNNNCTHGGRVLGEELETALELITADMKPLMSSFFSNSNGLARLILEILAVLFELGMNFTGIRSRGASSSESNPGSILDLLSKSTLMNHQIQFYSDRDPSRRGTGGRDCLEDALSYLLERSMVAMRDDRTGQISIGGYQLNCSCTPLGKAIVSSGLSPAAGLELYEELKRSTEFTFFGDLNYLSYLIAPFPPSEVSGGPRAASSTTQPFFRLDWGTLYKSIQEMSVLERHSLVRLGFDLEQISWASQLCEDSLPPRLREPGFLRRHQRLLASQILKSVLAGQPLEQILSRFKFMSARDLQQLHTASLTLCVSCISFCQSMNWTYVQVIFQGCLRHLQAVTLLDEYSGTLAKDLGLEKSARKLVSGLEGLSLLPALELRSALSVQTPNQILTIPKRVLAHCINNRVYSGGGASLVLVSDFVECLFRDLRSSKRRLPVYNTSPGLSRASPELVFPSDPPDCDPATNENLNLLNILGQLETEGFLEADAEHSPSSSGRSQGGIIPSTTRSPDQLDPENDNDILDMLMDDNQESVDWEERLLLWSTPLQQSQDWGDSS</sequence>
<feature type="domain" description="Helicase C-terminal" evidence="11">
    <location>
        <begin position="399"/>
        <end position="611"/>
    </location>
</feature>
<evidence type="ECO:0000313" key="12">
    <source>
        <dbReference type="EMBL" id="KAJ1607049.1"/>
    </source>
</evidence>
<dbReference type="Proteomes" id="UP001067231">
    <property type="component" value="Unassembled WGS sequence"/>
</dbReference>
<organism evidence="12">
    <name type="scientific">Cryptosporidium canis</name>
    <dbReference type="NCBI Taxonomy" id="195482"/>
    <lineage>
        <taxon>Eukaryota</taxon>
        <taxon>Sar</taxon>
        <taxon>Alveolata</taxon>
        <taxon>Apicomplexa</taxon>
        <taxon>Conoidasida</taxon>
        <taxon>Coccidia</taxon>
        <taxon>Eucoccidiorida</taxon>
        <taxon>Eimeriorina</taxon>
        <taxon>Cryptosporidiidae</taxon>
        <taxon>Cryptosporidium</taxon>
    </lineage>
</organism>
<dbReference type="FunFam" id="3.40.50.300:FF:000813">
    <property type="entry name" value="helicase POLQ-like isoform X1"/>
    <property type="match status" value="1"/>
</dbReference>
<protein>
    <submittedName>
        <fullName evidence="12">SFII DNA helicase-like protein</fullName>
    </submittedName>
</protein>
<evidence type="ECO:0000259" key="11">
    <source>
        <dbReference type="PROSITE" id="PS51194"/>
    </source>
</evidence>
<dbReference type="GO" id="GO:0016787">
    <property type="term" value="F:hydrolase activity"/>
    <property type="evidence" value="ECO:0007669"/>
    <property type="project" value="UniProtKB-KW"/>
</dbReference>
<evidence type="ECO:0000256" key="4">
    <source>
        <dbReference type="ARBA" id="ARBA00022801"/>
    </source>
</evidence>
<dbReference type="GO" id="GO:0003676">
    <property type="term" value="F:nucleic acid binding"/>
    <property type="evidence" value="ECO:0007669"/>
    <property type="project" value="InterPro"/>
</dbReference>
<dbReference type="EMBL" id="JAPCXC010000064">
    <property type="protein sequence ID" value="KAJ1607049.1"/>
    <property type="molecule type" value="Genomic_DNA"/>
</dbReference>
<dbReference type="SUPFAM" id="SSF52540">
    <property type="entry name" value="P-loop containing nucleoside triphosphate hydrolases"/>
    <property type="match status" value="1"/>
</dbReference>
<keyword evidence="3" id="KW-0227">DNA damage</keyword>
<name>A0A9D5DFD1_9CRYT</name>
<evidence type="ECO:0000256" key="5">
    <source>
        <dbReference type="ARBA" id="ARBA00022806"/>
    </source>
</evidence>
<dbReference type="Pfam" id="PF21099">
    <property type="entry name" value="POLQ_helical"/>
    <property type="match status" value="1"/>
</dbReference>
<dbReference type="CDD" id="cd18026">
    <property type="entry name" value="DEXHc_POLQ-like"/>
    <property type="match status" value="1"/>
</dbReference>
<evidence type="ECO:0000256" key="8">
    <source>
        <dbReference type="ARBA" id="ARBA00023242"/>
    </source>
</evidence>
<evidence type="ECO:0000256" key="9">
    <source>
        <dbReference type="SAM" id="MobiDB-lite"/>
    </source>
</evidence>
<dbReference type="InterPro" id="IPR027417">
    <property type="entry name" value="P-loop_NTPase"/>
</dbReference>
<dbReference type="PANTHER" id="PTHR47961">
    <property type="entry name" value="DNA POLYMERASE THETA, PUTATIVE (AFU_ORTHOLOGUE AFUA_1G05260)-RELATED"/>
    <property type="match status" value="1"/>
</dbReference>
<comment type="subcellular location">
    <subcellularLocation>
        <location evidence="1">Nucleus</location>
    </subcellularLocation>
</comment>
<proteinExistence type="predicted"/>
<keyword evidence="7" id="KW-0234">DNA repair</keyword>
<dbReference type="Pfam" id="PF00270">
    <property type="entry name" value="DEAD"/>
    <property type="match status" value="1"/>
</dbReference>
<evidence type="ECO:0000256" key="7">
    <source>
        <dbReference type="ARBA" id="ARBA00023204"/>
    </source>
</evidence>
<dbReference type="GO" id="GO:0004386">
    <property type="term" value="F:helicase activity"/>
    <property type="evidence" value="ECO:0007669"/>
    <property type="project" value="UniProtKB-KW"/>
</dbReference>
<evidence type="ECO:0000256" key="6">
    <source>
        <dbReference type="ARBA" id="ARBA00022840"/>
    </source>
</evidence>
<dbReference type="InterPro" id="IPR001650">
    <property type="entry name" value="Helicase_C-like"/>
</dbReference>
<keyword evidence="6" id="KW-0067">ATP-binding</keyword>
<dbReference type="InterPro" id="IPR014001">
    <property type="entry name" value="Helicase_ATP-bd"/>
</dbReference>
<evidence type="ECO:0000256" key="2">
    <source>
        <dbReference type="ARBA" id="ARBA00022741"/>
    </source>
</evidence>